<dbReference type="Gene3D" id="2.40.10.10">
    <property type="entry name" value="Trypsin-like serine proteases"/>
    <property type="match status" value="2"/>
</dbReference>
<name>A0A0W7WFC6_9RHOB</name>
<protein>
    <recommendedName>
        <fullName evidence="2">SH3b domain-containing protein</fullName>
    </recommendedName>
</protein>
<gene>
    <name evidence="3" type="ORF">AVJ23_17970</name>
</gene>
<feature type="region of interest" description="Disordered" evidence="1">
    <location>
        <begin position="271"/>
        <end position="305"/>
    </location>
</feature>
<keyword evidence="4" id="KW-1185">Reference proteome</keyword>
<dbReference type="Pfam" id="PF13365">
    <property type="entry name" value="Trypsin_2"/>
    <property type="match status" value="1"/>
</dbReference>
<feature type="compositionally biased region" description="Pro residues" evidence="1">
    <location>
        <begin position="274"/>
        <end position="285"/>
    </location>
</feature>
<dbReference type="PANTHER" id="PTHR36234:SF5">
    <property type="entry name" value="LYSYL ENDOPEPTIDASE"/>
    <property type="match status" value="1"/>
</dbReference>
<dbReference type="SMART" id="SM00287">
    <property type="entry name" value="SH3b"/>
    <property type="match status" value="2"/>
</dbReference>
<sequence>MAIFIALLGQPGPAAAQDLIGFDAQSYGSVVLSTTQSAGASWDELEVTIDDYNNEHIVNYSSESVFAKMGLSVGRLDVLTDKGVFPCTAFIVDENHILTNHHCVPGILKNPRAKATRIDSVMFVAGYTQPGVEEGTEKYTVIAHPVETSEDLDYSVLKVIGNPSRQFGALQLAAKMPADGDPYWVIGHPMGEAQRISREQCRANRPALSDRRLLHTCDTLPGNSGSPVIDASLQMVVGLHHAGSKRDAVNFAIPMAEILSQSEVLKAALTTPAPEQPAPVDPAPVDPSDGTPTVDTGTPEAPPVDQTADALCNALYQEAKAYDQCFAYDVYIEQCDTHPLSIVAKGYLAANCTEEDAATAPPPIDSTPIDPGQTIDPTPPKIEQTYLRPWCRSSNLNTTERTICNSQYLAGLDAQMESTYNAQSHVSASEQGSWLKTRNSCGANGSCIAQAVIDRIAYLQNPPAPAPSPGNGGVRVVKGNYTLGSNRCYIVAASRTSIAEATGFISQWLRGRSGVRMFQSDNGYYGIVLETVSRSGADARLAQLKSRNAIPGDSYCSTGRRFVAEVLWNGGAPAPSPSPVNRVMYVDNNNSGGLNVRTGPSTSYHDFTELRPGTQVTVFAQQDKWSNIRMPDGRTGWVYTPLLTRTKPRVTQCRARVVNLQPYSTHSRNSGLGFLNVRSDNSTRARVISELYLGDQVQVLAQKGNWARVQCLSGQCQTPYRGTGGVTGWASKKYLSIRCN</sequence>
<dbReference type="Pfam" id="PF08239">
    <property type="entry name" value="SH3_3"/>
    <property type="match status" value="2"/>
</dbReference>
<evidence type="ECO:0000256" key="1">
    <source>
        <dbReference type="SAM" id="MobiDB-lite"/>
    </source>
</evidence>
<dbReference type="InterPro" id="IPR009003">
    <property type="entry name" value="Peptidase_S1_PA"/>
</dbReference>
<feature type="domain" description="SH3b" evidence="2">
    <location>
        <begin position="664"/>
        <end position="739"/>
    </location>
</feature>
<dbReference type="SUPFAM" id="SSF50494">
    <property type="entry name" value="Trypsin-like serine proteases"/>
    <property type="match status" value="1"/>
</dbReference>
<feature type="region of interest" description="Disordered" evidence="1">
    <location>
        <begin position="357"/>
        <end position="381"/>
    </location>
</feature>
<reference evidence="3 4" key="1">
    <citation type="submission" date="2015-12" db="EMBL/GenBank/DDBJ databases">
        <authorList>
            <person name="Shamseldin A."/>
            <person name="Moawad H."/>
            <person name="Abd El-Rahim W.M."/>
            <person name="Sadowsky M.J."/>
        </authorList>
    </citation>
    <scope>NUCLEOTIDE SEQUENCE [LARGE SCALE GENOMIC DNA]</scope>
    <source>
        <strain evidence="3 4">SJ5A-1</strain>
    </source>
</reference>
<dbReference type="RefSeq" id="WP_058863609.1">
    <property type="nucleotide sequence ID" value="NZ_LPXO01000014.1"/>
</dbReference>
<dbReference type="Gene3D" id="2.30.30.40">
    <property type="entry name" value="SH3 Domains"/>
    <property type="match status" value="2"/>
</dbReference>
<organism evidence="3 4">
    <name type="scientific">Pseudoponticoccus marisrubri</name>
    <dbReference type="NCBI Taxonomy" id="1685382"/>
    <lineage>
        <taxon>Bacteria</taxon>
        <taxon>Pseudomonadati</taxon>
        <taxon>Pseudomonadota</taxon>
        <taxon>Alphaproteobacteria</taxon>
        <taxon>Rhodobacterales</taxon>
        <taxon>Roseobacteraceae</taxon>
        <taxon>Pseudoponticoccus</taxon>
    </lineage>
</organism>
<dbReference type="EMBL" id="LPXO01000014">
    <property type="protein sequence ID" value="KUF09331.1"/>
    <property type="molecule type" value="Genomic_DNA"/>
</dbReference>
<accession>A0A0W7WFC6</accession>
<proteinExistence type="predicted"/>
<evidence type="ECO:0000313" key="4">
    <source>
        <dbReference type="Proteomes" id="UP000054396"/>
    </source>
</evidence>
<dbReference type="STRING" id="1685382.AVJ23_17970"/>
<dbReference type="PROSITE" id="PS51781">
    <property type="entry name" value="SH3B"/>
    <property type="match status" value="2"/>
</dbReference>
<evidence type="ECO:0000313" key="3">
    <source>
        <dbReference type="EMBL" id="KUF09331.1"/>
    </source>
</evidence>
<dbReference type="OrthoDB" id="122332at2"/>
<dbReference type="Proteomes" id="UP000054396">
    <property type="component" value="Unassembled WGS sequence"/>
</dbReference>
<comment type="caution">
    <text evidence="3">The sequence shown here is derived from an EMBL/GenBank/DDBJ whole genome shotgun (WGS) entry which is preliminary data.</text>
</comment>
<feature type="domain" description="SH3b" evidence="2">
    <location>
        <begin position="578"/>
        <end position="647"/>
    </location>
</feature>
<dbReference type="PANTHER" id="PTHR36234">
    <property type="entry name" value="LYSYL ENDOPEPTIDASE"/>
    <property type="match status" value="1"/>
</dbReference>
<evidence type="ECO:0000259" key="2">
    <source>
        <dbReference type="PROSITE" id="PS51781"/>
    </source>
</evidence>
<dbReference type="InterPro" id="IPR043504">
    <property type="entry name" value="Peptidase_S1_PA_chymotrypsin"/>
</dbReference>
<dbReference type="InterPro" id="IPR003646">
    <property type="entry name" value="SH3-like_bac-type"/>
</dbReference>
<dbReference type="AlphaFoldDB" id="A0A0W7WFC6"/>